<reference evidence="9" key="1">
    <citation type="journal article" date="2020" name="Stud. Mycol.">
        <title>101 Dothideomycetes genomes: a test case for predicting lifestyles and emergence of pathogens.</title>
        <authorList>
            <person name="Haridas S."/>
            <person name="Albert R."/>
            <person name="Binder M."/>
            <person name="Bloem J."/>
            <person name="Labutti K."/>
            <person name="Salamov A."/>
            <person name="Andreopoulos B."/>
            <person name="Baker S."/>
            <person name="Barry K."/>
            <person name="Bills G."/>
            <person name="Bluhm B."/>
            <person name="Cannon C."/>
            <person name="Castanera R."/>
            <person name="Culley D."/>
            <person name="Daum C."/>
            <person name="Ezra D."/>
            <person name="Gonzalez J."/>
            <person name="Henrissat B."/>
            <person name="Kuo A."/>
            <person name="Liang C."/>
            <person name="Lipzen A."/>
            <person name="Lutzoni F."/>
            <person name="Magnuson J."/>
            <person name="Mondo S."/>
            <person name="Nolan M."/>
            <person name="Ohm R."/>
            <person name="Pangilinan J."/>
            <person name="Park H.-J."/>
            <person name="Ramirez L."/>
            <person name="Alfaro M."/>
            <person name="Sun H."/>
            <person name="Tritt A."/>
            <person name="Yoshinaga Y."/>
            <person name="Zwiers L.-H."/>
            <person name="Turgeon B."/>
            <person name="Goodwin S."/>
            <person name="Spatafora J."/>
            <person name="Crous P."/>
            <person name="Grigoriev I."/>
        </authorList>
    </citation>
    <scope>NUCLEOTIDE SEQUENCE</scope>
    <source>
        <strain evidence="9">CBS 675.92</strain>
    </source>
</reference>
<keyword evidence="10" id="KW-1185">Reference proteome</keyword>
<feature type="transmembrane region" description="Helical" evidence="7">
    <location>
        <begin position="210"/>
        <end position="231"/>
    </location>
</feature>
<accession>A0A6A5UGJ3</accession>
<feature type="transmembrane region" description="Helical" evidence="7">
    <location>
        <begin position="132"/>
        <end position="155"/>
    </location>
</feature>
<feature type="compositionally biased region" description="Basic and acidic residues" evidence="6">
    <location>
        <begin position="358"/>
        <end position="368"/>
    </location>
</feature>
<feature type="domain" description="Rhodopsin" evidence="8">
    <location>
        <begin position="41"/>
        <end position="276"/>
    </location>
</feature>
<feature type="transmembrane region" description="Helical" evidence="7">
    <location>
        <begin position="51"/>
        <end position="71"/>
    </location>
</feature>
<evidence type="ECO:0000256" key="6">
    <source>
        <dbReference type="SAM" id="MobiDB-lite"/>
    </source>
</evidence>
<comment type="subcellular location">
    <subcellularLocation>
        <location evidence="1">Membrane</location>
        <topology evidence="1">Multi-pass membrane protein</topology>
    </subcellularLocation>
</comment>
<feature type="transmembrane region" description="Helical" evidence="7">
    <location>
        <begin position="102"/>
        <end position="120"/>
    </location>
</feature>
<dbReference type="InterPro" id="IPR052337">
    <property type="entry name" value="SAT4-like"/>
</dbReference>
<evidence type="ECO:0000256" key="2">
    <source>
        <dbReference type="ARBA" id="ARBA00022692"/>
    </source>
</evidence>
<sequence>MSKPRPMLEYFQDDAGGPLMRTCIAFIVLETVAMVAYFTSRWIKPSTGPRITPYLMVAGYVFCMGLCVQSYRICKVGGLKHVDTMPLSILTGHLKKNKVIEWLYLPSVTFPKLAILILYTRVFAQQSRALRYIAYATGASMVLLLLLGTWAPYFLCQPFAYNWDKTIEGGKCVDVLKVYRWISFPNIITDLVLLGLCLPKIWGMKLKPALRVSLLVTFVIGNFGIVTSIIRFATFFQFDLFKDYTYNGAKFLTWTVIEPGVYFITACLITMRPLLRWAFKDLPILITRPGKSAWRSGWSKSKTGRSNKGFGDAVMAQKEGSGGRAAQWSSERRGAGDREGFEKLDDGIEVDVGGRGGRGRDIELGLPK</sequence>
<evidence type="ECO:0000256" key="5">
    <source>
        <dbReference type="ARBA" id="ARBA00038359"/>
    </source>
</evidence>
<evidence type="ECO:0000256" key="7">
    <source>
        <dbReference type="SAM" id="Phobius"/>
    </source>
</evidence>
<dbReference type="Pfam" id="PF20684">
    <property type="entry name" value="Fung_rhodopsin"/>
    <property type="match status" value="1"/>
</dbReference>
<comment type="similarity">
    <text evidence="5">Belongs to the SAT4 family.</text>
</comment>
<dbReference type="Proteomes" id="UP000800035">
    <property type="component" value="Unassembled WGS sequence"/>
</dbReference>
<dbReference type="GO" id="GO:0016020">
    <property type="term" value="C:membrane"/>
    <property type="evidence" value="ECO:0007669"/>
    <property type="project" value="UniProtKB-SubCell"/>
</dbReference>
<name>A0A6A5UGJ3_9PLEO</name>
<feature type="transmembrane region" description="Helical" evidence="7">
    <location>
        <begin position="178"/>
        <end position="198"/>
    </location>
</feature>
<dbReference type="PANTHER" id="PTHR33048:SF47">
    <property type="entry name" value="INTEGRAL MEMBRANE PROTEIN-RELATED"/>
    <property type="match status" value="1"/>
</dbReference>
<dbReference type="EMBL" id="ML976977">
    <property type="protein sequence ID" value="KAF1963754.1"/>
    <property type="molecule type" value="Genomic_DNA"/>
</dbReference>
<keyword evidence="4 7" id="KW-0472">Membrane</keyword>
<feature type="transmembrane region" description="Helical" evidence="7">
    <location>
        <begin position="251"/>
        <end position="271"/>
    </location>
</feature>
<evidence type="ECO:0000256" key="3">
    <source>
        <dbReference type="ARBA" id="ARBA00022989"/>
    </source>
</evidence>
<dbReference type="PANTHER" id="PTHR33048">
    <property type="entry name" value="PTH11-LIKE INTEGRAL MEMBRANE PROTEIN (AFU_ORTHOLOGUE AFUA_5G11245)"/>
    <property type="match status" value="1"/>
</dbReference>
<dbReference type="AlphaFoldDB" id="A0A6A5UGJ3"/>
<gene>
    <name evidence="9" type="ORF">CC80DRAFT_557679</name>
</gene>
<proteinExistence type="inferred from homology"/>
<keyword evidence="2 7" id="KW-0812">Transmembrane</keyword>
<evidence type="ECO:0000259" key="8">
    <source>
        <dbReference type="Pfam" id="PF20684"/>
    </source>
</evidence>
<dbReference type="OrthoDB" id="5329176at2759"/>
<evidence type="ECO:0000256" key="4">
    <source>
        <dbReference type="ARBA" id="ARBA00023136"/>
    </source>
</evidence>
<evidence type="ECO:0000313" key="9">
    <source>
        <dbReference type="EMBL" id="KAF1963754.1"/>
    </source>
</evidence>
<dbReference type="InterPro" id="IPR049326">
    <property type="entry name" value="Rhodopsin_dom_fungi"/>
</dbReference>
<evidence type="ECO:0000313" key="10">
    <source>
        <dbReference type="Proteomes" id="UP000800035"/>
    </source>
</evidence>
<feature type="transmembrane region" description="Helical" evidence="7">
    <location>
        <begin position="19"/>
        <end position="39"/>
    </location>
</feature>
<organism evidence="9 10">
    <name type="scientific">Byssothecium circinans</name>
    <dbReference type="NCBI Taxonomy" id="147558"/>
    <lineage>
        <taxon>Eukaryota</taxon>
        <taxon>Fungi</taxon>
        <taxon>Dikarya</taxon>
        <taxon>Ascomycota</taxon>
        <taxon>Pezizomycotina</taxon>
        <taxon>Dothideomycetes</taxon>
        <taxon>Pleosporomycetidae</taxon>
        <taxon>Pleosporales</taxon>
        <taxon>Massarineae</taxon>
        <taxon>Massarinaceae</taxon>
        <taxon>Byssothecium</taxon>
    </lineage>
</organism>
<feature type="region of interest" description="Disordered" evidence="6">
    <location>
        <begin position="317"/>
        <end position="368"/>
    </location>
</feature>
<keyword evidence="3 7" id="KW-1133">Transmembrane helix</keyword>
<protein>
    <recommendedName>
        <fullName evidence="8">Rhodopsin domain-containing protein</fullName>
    </recommendedName>
</protein>
<evidence type="ECO:0000256" key="1">
    <source>
        <dbReference type="ARBA" id="ARBA00004141"/>
    </source>
</evidence>
<feature type="compositionally biased region" description="Basic and acidic residues" evidence="6">
    <location>
        <begin position="330"/>
        <end position="346"/>
    </location>
</feature>